<sequence>MIPEKSVPYIEQLCQINNIMYEITIENVHKLIQEKKAMAEKRKKFSRTFKDFVGSKRPLYDHSDYQSYNKMYRFMEALENAYPENAKVLTLENLNASGKKGFWINAGIHAREWASSSTAMYIIDQARSYKCDSGEKTDLLLNASTMVNVVDLNRNFNFNFGGQGSSTDPCDETFQGPFAFSEPESRAVRDFVLAHKNHLGAFIDLHTYSQLWIHPYGHRPDTYPADKMTGIQAINELYSLYGTRYKVGSGADTLYPASGGMADWVKSATKIKYTYLIELRPDEWVYDGFILDQAQILPTARETWQGIKVVADAVLRETHKASIRSGWYDSHFFYQAYGVWLAIASNEKETKEFVVSKAKEASKDASDACNLRMSR</sequence>
<dbReference type="PROSITE" id="PS52035">
    <property type="entry name" value="PEPTIDASE_M14"/>
    <property type="match status" value="1"/>
</dbReference>
<evidence type="ECO:0000313" key="12">
    <source>
        <dbReference type="EMBL" id="OUC48797.1"/>
    </source>
</evidence>
<evidence type="ECO:0000259" key="11">
    <source>
        <dbReference type="PROSITE" id="PS52035"/>
    </source>
</evidence>
<dbReference type="SMART" id="SM00631">
    <property type="entry name" value="Zn_pept"/>
    <property type="match status" value="1"/>
</dbReference>
<evidence type="ECO:0000256" key="1">
    <source>
        <dbReference type="ARBA" id="ARBA00001947"/>
    </source>
</evidence>
<proteinExistence type="inferred from homology"/>
<keyword evidence="9" id="KW-0482">Metalloprotease</keyword>
<evidence type="ECO:0000256" key="5">
    <source>
        <dbReference type="ARBA" id="ARBA00022723"/>
    </source>
</evidence>
<keyword evidence="6" id="KW-0732">Signal</keyword>
<dbReference type="EMBL" id="LVZM01002082">
    <property type="protein sequence ID" value="OUC48797.1"/>
    <property type="molecule type" value="Genomic_DNA"/>
</dbReference>
<dbReference type="AlphaFoldDB" id="A0A1Y3EYG3"/>
<dbReference type="SUPFAM" id="SSF53187">
    <property type="entry name" value="Zn-dependent exopeptidases"/>
    <property type="match status" value="1"/>
</dbReference>
<comment type="similarity">
    <text evidence="2 10">Belongs to the peptidase M14 family.</text>
</comment>
<keyword evidence="7" id="KW-0378">Hydrolase</keyword>
<evidence type="ECO:0000256" key="3">
    <source>
        <dbReference type="ARBA" id="ARBA00022645"/>
    </source>
</evidence>
<dbReference type="PANTHER" id="PTHR11705">
    <property type="entry name" value="PROTEASE FAMILY M14 CARBOXYPEPTIDASE A,B"/>
    <property type="match status" value="1"/>
</dbReference>
<evidence type="ECO:0000313" key="13">
    <source>
        <dbReference type="Proteomes" id="UP000243006"/>
    </source>
</evidence>
<evidence type="ECO:0000256" key="8">
    <source>
        <dbReference type="ARBA" id="ARBA00022833"/>
    </source>
</evidence>
<dbReference type="Proteomes" id="UP000243006">
    <property type="component" value="Unassembled WGS sequence"/>
</dbReference>
<feature type="active site" description="Proton donor/acceptor" evidence="10">
    <location>
        <position position="278"/>
    </location>
</feature>
<feature type="domain" description="Peptidase M14" evidence="11">
    <location>
        <begin position="55"/>
        <end position="314"/>
    </location>
</feature>
<evidence type="ECO:0000256" key="10">
    <source>
        <dbReference type="PROSITE-ProRule" id="PRU01379"/>
    </source>
</evidence>
<evidence type="ECO:0000256" key="7">
    <source>
        <dbReference type="ARBA" id="ARBA00022801"/>
    </source>
</evidence>
<keyword evidence="3 12" id="KW-0121">Carboxypeptidase</keyword>
<evidence type="ECO:0000256" key="2">
    <source>
        <dbReference type="ARBA" id="ARBA00005988"/>
    </source>
</evidence>
<protein>
    <submittedName>
        <fullName evidence="12">Zinc carboxypeptidase</fullName>
    </submittedName>
</protein>
<organism evidence="12 13">
    <name type="scientific">Trichinella nativa</name>
    <dbReference type="NCBI Taxonomy" id="6335"/>
    <lineage>
        <taxon>Eukaryota</taxon>
        <taxon>Metazoa</taxon>
        <taxon>Ecdysozoa</taxon>
        <taxon>Nematoda</taxon>
        <taxon>Enoplea</taxon>
        <taxon>Dorylaimia</taxon>
        <taxon>Trichinellida</taxon>
        <taxon>Trichinellidae</taxon>
        <taxon>Trichinella</taxon>
    </lineage>
</organism>
<dbReference type="GO" id="GO:0006508">
    <property type="term" value="P:proteolysis"/>
    <property type="evidence" value="ECO:0007669"/>
    <property type="project" value="UniProtKB-KW"/>
</dbReference>
<keyword evidence="8" id="KW-0862">Zinc</keyword>
<dbReference type="GO" id="GO:0008270">
    <property type="term" value="F:zinc ion binding"/>
    <property type="evidence" value="ECO:0007669"/>
    <property type="project" value="InterPro"/>
</dbReference>
<accession>A0A1Y3EYG3</accession>
<evidence type="ECO:0000256" key="9">
    <source>
        <dbReference type="ARBA" id="ARBA00023049"/>
    </source>
</evidence>
<name>A0A1Y3EYG3_9BILA</name>
<evidence type="ECO:0000256" key="6">
    <source>
        <dbReference type="ARBA" id="ARBA00022729"/>
    </source>
</evidence>
<dbReference type="FunFam" id="3.40.630.10:FF:000084">
    <property type="entry name" value="Carboxypeptidase B2"/>
    <property type="match status" value="1"/>
</dbReference>
<dbReference type="GO" id="GO:0005615">
    <property type="term" value="C:extracellular space"/>
    <property type="evidence" value="ECO:0007669"/>
    <property type="project" value="TreeGrafter"/>
</dbReference>
<comment type="cofactor">
    <cofactor evidence="1">
        <name>Zn(2+)</name>
        <dbReference type="ChEBI" id="CHEBI:29105"/>
    </cofactor>
</comment>
<dbReference type="GO" id="GO:0004181">
    <property type="term" value="F:metallocarboxypeptidase activity"/>
    <property type="evidence" value="ECO:0007669"/>
    <property type="project" value="InterPro"/>
</dbReference>
<keyword evidence="4" id="KW-0645">Protease</keyword>
<dbReference type="PANTHER" id="PTHR11705:SF91">
    <property type="entry name" value="FI01817P-RELATED"/>
    <property type="match status" value="1"/>
</dbReference>
<dbReference type="Gene3D" id="3.40.630.10">
    <property type="entry name" value="Zn peptidases"/>
    <property type="match status" value="2"/>
</dbReference>
<evidence type="ECO:0000256" key="4">
    <source>
        <dbReference type="ARBA" id="ARBA00022670"/>
    </source>
</evidence>
<dbReference type="PRINTS" id="PR00765">
    <property type="entry name" value="CRBOXYPTASEA"/>
</dbReference>
<dbReference type="InterPro" id="IPR000834">
    <property type="entry name" value="Peptidase_M14"/>
</dbReference>
<comment type="caution">
    <text evidence="12">The sequence shown here is derived from an EMBL/GenBank/DDBJ whole genome shotgun (WGS) entry which is preliminary data.</text>
</comment>
<gene>
    <name evidence="12" type="ORF">D917_01053</name>
</gene>
<reference evidence="12 13" key="1">
    <citation type="submission" date="2015-04" db="EMBL/GenBank/DDBJ databases">
        <title>Draft genome of the roundworm Trichinella nativa.</title>
        <authorList>
            <person name="Mitreva M."/>
        </authorList>
    </citation>
    <scope>NUCLEOTIDE SEQUENCE [LARGE SCALE GENOMIC DNA]</scope>
    <source>
        <strain evidence="12 13">ISS45</strain>
    </source>
</reference>
<dbReference type="Pfam" id="PF00246">
    <property type="entry name" value="Peptidase_M14"/>
    <property type="match status" value="2"/>
</dbReference>
<keyword evidence="5" id="KW-0479">Metal-binding</keyword>